<evidence type="ECO:0000313" key="3">
    <source>
        <dbReference type="EMBL" id="EMS71556.1"/>
    </source>
</evidence>
<dbReference type="NCBIfam" id="TIGR01439">
    <property type="entry name" value="lp_hng_hel_AbrB"/>
    <property type="match status" value="1"/>
</dbReference>
<evidence type="ECO:0000259" key="2">
    <source>
        <dbReference type="PROSITE" id="PS51740"/>
    </source>
</evidence>
<dbReference type="PROSITE" id="PS51740">
    <property type="entry name" value="SPOVT_ABRB"/>
    <property type="match status" value="1"/>
</dbReference>
<dbReference type="STRING" id="1195236.CTER_2606"/>
<dbReference type="AlphaFoldDB" id="S0FMI6"/>
<evidence type="ECO:0000313" key="4">
    <source>
        <dbReference type="Proteomes" id="UP000014155"/>
    </source>
</evidence>
<evidence type="ECO:0000256" key="1">
    <source>
        <dbReference type="PROSITE-ProRule" id="PRU01076"/>
    </source>
</evidence>
<protein>
    <submittedName>
        <fullName evidence="3">Looped-hinge helix DNA binding domain, AbrB family</fullName>
    </submittedName>
</protein>
<dbReference type="SMART" id="SM00966">
    <property type="entry name" value="SpoVT_AbrB"/>
    <property type="match status" value="1"/>
</dbReference>
<dbReference type="InterPro" id="IPR007159">
    <property type="entry name" value="SpoVT-AbrB_dom"/>
</dbReference>
<dbReference type="eggNOG" id="COG2002">
    <property type="taxonomic scope" value="Bacteria"/>
</dbReference>
<dbReference type="InterPro" id="IPR052731">
    <property type="entry name" value="B_subtilis_Trans_State_Reg"/>
</dbReference>
<reference evidence="3 4" key="1">
    <citation type="journal article" date="2013" name="Genome Announc.">
        <title>Draft Genome Sequence of the Cellulolytic, Mesophilic, Anaerobic Bacterium Clostridium termitidis Strain CT1112 (DSM 5398).</title>
        <authorList>
            <person name="Lal S."/>
            <person name="Ramachandran U."/>
            <person name="Zhang X."/>
            <person name="Munir R."/>
            <person name="Sparling R."/>
            <person name="Levin D.B."/>
        </authorList>
    </citation>
    <scope>NUCLEOTIDE SEQUENCE [LARGE SCALE GENOMIC DNA]</scope>
    <source>
        <strain evidence="3 4">CT1112</strain>
    </source>
</reference>
<sequence>MKSTGIVRKTDCLNRVVIPKELCREYDIDEGTPIEIFVDEGKIILTKYLRGCTFCGELKNLTYFQGKPICAKCREDINNR</sequence>
<dbReference type="PANTHER" id="PTHR36432">
    <property type="match status" value="1"/>
</dbReference>
<feature type="domain" description="SpoVT-AbrB" evidence="2">
    <location>
        <begin position="5"/>
        <end position="50"/>
    </location>
</feature>
<proteinExistence type="predicted"/>
<gene>
    <name evidence="3" type="ORF">CTER_2606</name>
</gene>
<dbReference type="PATRIC" id="fig|1195236.3.peg.2925"/>
<dbReference type="GO" id="GO:0003677">
    <property type="term" value="F:DNA binding"/>
    <property type="evidence" value="ECO:0007669"/>
    <property type="project" value="UniProtKB-UniRule"/>
</dbReference>
<dbReference type="PANTHER" id="PTHR36432:SF1">
    <property type="entry name" value="STAGE V SPORULATION PROTEIN T"/>
    <property type="match status" value="1"/>
</dbReference>
<comment type="caution">
    <text evidence="3">The sequence shown here is derived from an EMBL/GenBank/DDBJ whole genome shotgun (WGS) entry which is preliminary data.</text>
</comment>
<name>S0FMI6_RUMCE</name>
<dbReference type="SUPFAM" id="SSF89447">
    <property type="entry name" value="AbrB/MazE/MraZ-like"/>
    <property type="match status" value="1"/>
</dbReference>
<dbReference type="EMBL" id="AORV01000036">
    <property type="protein sequence ID" value="EMS71556.1"/>
    <property type="molecule type" value="Genomic_DNA"/>
</dbReference>
<dbReference type="InterPro" id="IPR037914">
    <property type="entry name" value="SpoVT-AbrB_sf"/>
</dbReference>
<dbReference type="Gene3D" id="2.10.260.10">
    <property type="match status" value="1"/>
</dbReference>
<accession>S0FMI6</accession>
<dbReference type="RefSeq" id="WP_004626356.1">
    <property type="nucleotide sequence ID" value="NZ_AORV01000036.1"/>
</dbReference>
<keyword evidence="4" id="KW-1185">Reference proteome</keyword>
<organism evidence="3 4">
    <name type="scientific">Ruminiclostridium cellobioparum subsp. termitidis CT1112</name>
    <dbReference type="NCBI Taxonomy" id="1195236"/>
    <lineage>
        <taxon>Bacteria</taxon>
        <taxon>Bacillati</taxon>
        <taxon>Bacillota</taxon>
        <taxon>Clostridia</taxon>
        <taxon>Eubacteriales</taxon>
        <taxon>Oscillospiraceae</taxon>
        <taxon>Ruminiclostridium</taxon>
    </lineage>
</organism>
<keyword evidence="1" id="KW-0238">DNA-binding</keyword>
<dbReference type="Proteomes" id="UP000014155">
    <property type="component" value="Unassembled WGS sequence"/>
</dbReference>
<dbReference type="Pfam" id="PF04014">
    <property type="entry name" value="MazE_antitoxin"/>
    <property type="match status" value="1"/>
</dbReference>